<accession>A0AAN4W009</accession>
<protein>
    <submittedName>
        <fullName evidence="1">Uncharacterized protein</fullName>
    </submittedName>
</protein>
<gene>
    <name evidence="1" type="ORF">PEDI_37760</name>
</gene>
<dbReference type="Proteomes" id="UP001310022">
    <property type="component" value="Unassembled WGS sequence"/>
</dbReference>
<keyword evidence="2" id="KW-1185">Reference proteome</keyword>
<dbReference type="EMBL" id="BQKE01000002">
    <property type="protein sequence ID" value="GJM63224.1"/>
    <property type="molecule type" value="Genomic_DNA"/>
</dbReference>
<name>A0AAN4W009_9BACT</name>
<comment type="caution">
    <text evidence="1">The sequence shown here is derived from an EMBL/GenBank/DDBJ whole genome shotgun (WGS) entry which is preliminary data.</text>
</comment>
<evidence type="ECO:0000313" key="1">
    <source>
        <dbReference type="EMBL" id="GJM63224.1"/>
    </source>
</evidence>
<sequence length="36" mass="3990">MINNLLTITIVKILNQNISNICSKIINANLKKAKGH</sequence>
<evidence type="ECO:0000313" key="2">
    <source>
        <dbReference type="Proteomes" id="UP001310022"/>
    </source>
</evidence>
<reference evidence="1 2" key="1">
    <citation type="submission" date="2021-12" db="EMBL/GenBank/DDBJ databases">
        <title>Genome sequencing of bacteria with rrn-lacking chromosome and rrn-plasmid.</title>
        <authorList>
            <person name="Anda M."/>
            <person name="Iwasaki W."/>
        </authorList>
    </citation>
    <scope>NUCLEOTIDE SEQUENCE [LARGE SCALE GENOMIC DNA]</scope>
    <source>
        <strain evidence="1 2">NBRC 15940</strain>
    </source>
</reference>
<dbReference type="AlphaFoldDB" id="A0AAN4W009"/>
<proteinExistence type="predicted"/>
<organism evidence="1 2">
    <name type="scientific">Persicobacter diffluens</name>
    <dbReference type="NCBI Taxonomy" id="981"/>
    <lineage>
        <taxon>Bacteria</taxon>
        <taxon>Pseudomonadati</taxon>
        <taxon>Bacteroidota</taxon>
        <taxon>Cytophagia</taxon>
        <taxon>Cytophagales</taxon>
        <taxon>Persicobacteraceae</taxon>
        <taxon>Persicobacter</taxon>
    </lineage>
</organism>